<sequence length="284" mass="32313">MEIQLDCLPCFLRQVLDASRMATHQLDIQKAIIIETAKLIQNYEEYRYSPSVGREMHSIVKKYTGVSDPYKDVKVRNIKTALSIYPSLKYFLFKTKDRLYWALKIAATGNIIDSAIYNDIDVESRVGKELDREFAVCDIDRFEKLLKNCKTLLIIADNAGETVFDRVLIEELLYLNIIYAVRSEPIINDATAEDVYASDFNRSVKVVSSGCNAPGTIIEECSDEFLEIYNNADIVISKGQGNFETLSEQKREIFFLLKAKCPIVADRLGVYVGDYVLKSNNHGE</sequence>
<dbReference type="Pfam" id="PF01937">
    <property type="entry name" value="ARMT1-like_dom"/>
    <property type="match status" value="1"/>
</dbReference>
<keyword evidence="3" id="KW-1185">Reference proteome</keyword>
<comment type="caution">
    <text evidence="2">The sequence shown here is derived from an EMBL/GenBank/DDBJ whole genome shotgun (WGS) entry which is preliminary data.</text>
</comment>
<dbReference type="RefSeq" id="WP_036935526.1">
    <property type="nucleotide sequence ID" value="NZ_JQKC01000001.1"/>
</dbReference>
<dbReference type="Gene3D" id="3.40.50.10880">
    <property type="entry name" value="Uncharacterised protein PF01937, DUF89, domain 3"/>
    <property type="match status" value="1"/>
</dbReference>
<dbReference type="EMBL" id="LGTC01000001">
    <property type="protein sequence ID" value="KNY29463.1"/>
    <property type="molecule type" value="Genomic_DNA"/>
</dbReference>
<evidence type="ECO:0000259" key="1">
    <source>
        <dbReference type="Pfam" id="PF01937"/>
    </source>
</evidence>
<dbReference type="Gene3D" id="1.10.285.20">
    <property type="entry name" value="Uncharacterised protein PF01937, DUF89, domain 2"/>
    <property type="match status" value="1"/>
</dbReference>
<dbReference type="eggNOG" id="COG1578">
    <property type="taxonomic scope" value="Bacteria"/>
</dbReference>
<feature type="domain" description="Damage-control phosphatase ARMT1-like metal-binding" evidence="1">
    <location>
        <begin position="5"/>
        <end position="275"/>
    </location>
</feature>
<evidence type="ECO:0000313" key="3">
    <source>
        <dbReference type="Proteomes" id="UP000036923"/>
    </source>
</evidence>
<protein>
    <recommendedName>
        <fullName evidence="1">Damage-control phosphatase ARMT1-like metal-binding domain-containing protein</fullName>
    </recommendedName>
</protein>
<dbReference type="InterPro" id="IPR014444">
    <property type="entry name" value="PH1575-like"/>
</dbReference>
<dbReference type="PIRSF" id="PIRSF006593">
    <property type="entry name" value="UCP006593"/>
    <property type="match status" value="1"/>
</dbReference>
<dbReference type="InterPro" id="IPR036075">
    <property type="entry name" value="ARMT-1-like_metal-bd_sf"/>
</dbReference>
<proteinExistence type="predicted"/>
<accession>A0A0L6JUG5</accession>
<reference evidence="3" key="1">
    <citation type="submission" date="2015-07" db="EMBL/GenBank/DDBJ databases">
        <title>Near-Complete Genome Sequence of the Cellulolytic Bacterium Bacteroides (Pseudobacteroides) cellulosolvens ATCC 35603.</title>
        <authorList>
            <person name="Dassa B."/>
            <person name="Utturkar S.M."/>
            <person name="Klingeman D.M."/>
            <person name="Hurt R.A."/>
            <person name="Keller M."/>
            <person name="Xu J."/>
            <person name="Reddy Y.H.K."/>
            <person name="Borovok I."/>
            <person name="Grinberg I.R."/>
            <person name="Lamed R."/>
            <person name="Zhivin O."/>
            <person name="Bayer E.A."/>
            <person name="Brown S.D."/>
        </authorList>
    </citation>
    <scope>NUCLEOTIDE SEQUENCE [LARGE SCALE GENOMIC DNA]</scope>
    <source>
        <strain evidence="3">DSM 2933</strain>
    </source>
</reference>
<dbReference type="OrthoDB" id="9796465at2"/>
<dbReference type="Gene3D" id="1.10.8.380">
    <property type="entry name" value="Uncharacterised protein PF01937, DUF89, domain 1"/>
    <property type="match status" value="1"/>
</dbReference>
<dbReference type="SUPFAM" id="SSF111321">
    <property type="entry name" value="AF1104-like"/>
    <property type="match status" value="1"/>
</dbReference>
<dbReference type="PATRIC" id="fig|398512.5.peg.4966"/>
<dbReference type="AlphaFoldDB" id="A0A0L6JUG5"/>
<dbReference type="InterPro" id="IPR002791">
    <property type="entry name" value="ARMT1-like_metal-bd"/>
</dbReference>
<evidence type="ECO:0000313" key="2">
    <source>
        <dbReference type="EMBL" id="KNY29463.1"/>
    </source>
</evidence>
<gene>
    <name evidence="2" type="ORF">Bccel_4737</name>
</gene>
<name>A0A0L6JUG5_9FIRM</name>
<dbReference type="Proteomes" id="UP000036923">
    <property type="component" value="Unassembled WGS sequence"/>
</dbReference>
<organism evidence="2 3">
    <name type="scientific">Pseudobacteroides cellulosolvens ATCC 35603 = DSM 2933</name>
    <dbReference type="NCBI Taxonomy" id="398512"/>
    <lineage>
        <taxon>Bacteria</taxon>
        <taxon>Bacillati</taxon>
        <taxon>Bacillota</taxon>
        <taxon>Clostridia</taxon>
        <taxon>Eubacteriales</taxon>
        <taxon>Oscillospiraceae</taxon>
        <taxon>Pseudobacteroides</taxon>
    </lineage>
</organism>
<dbReference type="STRING" id="398512.Bccel_4737"/>